<dbReference type="Proteomes" id="UP000663281">
    <property type="component" value="Chromosome"/>
</dbReference>
<dbReference type="AlphaFoldDB" id="A0A975AJ82"/>
<dbReference type="EMBL" id="CP071504">
    <property type="protein sequence ID" value="QSX28815.1"/>
    <property type="molecule type" value="Genomic_DNA"/>
</dbReference>
<gene>
    <name evidence="1" type="ORF">JYB88_11090</name>
</gene>
<sequence>MDIHNPQALSPEILLGIVNEKLRLQCKDKAELLYELDMDGAELDRRLARCGYRYDPISNQYRAK</sequence>
<protein>
    <submittedName>
        <fullName evidence="1">DUF4250 domain-containing protein</fullName>
    </submittedName>
</protein>
<proteinExistence type="predicted"/>
<reference evidence="1 2" key="1">
    <citation type="submission" date="2021-03" db="EMBL/GenBank/DDBJ databases">
        <title>Novel species identification of genus Shewanella.</title>
        <authorList>
            <person name="Liu G."/>
            <person name="Zhang Q."/>
        </authorList>
    </citation>
    <scope>NUCLEOTIDE SEQUENCE [LARGE SCALE GENOMIC DNA]</scope>
    <source>
        <strain evidence="1 2">FJAT-53726</strain>
    </source>
</reference>
<dbReference type="InterPro" id="IPR025346">
    <property type="entry name" value="DUF4250"/>
</dbReference>
<name>A0A975AJ82_9GAMM</name>
<evidence type="ECO:0000313" key="1">
    <source>
        <dbReference type="EMBL" id="QSX28815.1"/>
    </source>
</evidence>
<evidence type="ECO:0000313" key="2">
    <source>
        <dbReference type="Proteomes" id="UP000663281"/>
    </source>
</evidence>
<dbReference type="KEGG" id="scyp:JYB88_11090"/>
<organism evidence="1 2">
    <name type="scientific">Shewanella cyperi</name>
    <dbReference type="NCBI Taxonomy" id="2814292"/>
    <lineage>
        <taxon>Bacteria</taxon>
        <taxon>Pseudomonadati</taxon>
        <taxon>Pseudomonadota</taxon>
        <taxon>Gammaproteobacteria</taxon>
        <taxon>Alteromonadales</taxon>
        <taxon>Shewanellaceae</taxon>
        <taxon>Shewanella</taxon>
    </lineage>
</organism>
<keyword evidence="2" id="KW-1185">Reference proteome</keyword>
<dbReference type="RefSeq" id="WP_207320121.1">
    <property type="nucleotide sequence ID" value="NZ_CP071501.1"/>
</dbReference>
<dbReference type="Pfam" id="PF14056">
    <property type="entry name" value="DUF4250"/>
    <property type="match status" value="1"/>
</dbReference>
<accession>A0A975AJ82</accession>